<evidence type="ECO:0000313" key="9">
    <source>
        <dbReference type="EMBL" id="SCZ76030.1"/>
    </source>
</evidence>
<keyword evidence="3" id="KW-1003">Cell membrane</keyword>
<dbReference type="Gene3D" id="1.10.3720.10">
    <property type="entry name" value="MetI-like"/>
    <property type="match status" value="1"/>
</dbReference>
<dbReference type="Proteomes" id="UP000199208">
    <property type="component" value="Unassembled WGS sequence"/>
</dbReference>
<comment type="similarity">
    <text evidence="7">Belongs to the binding-protein-dependent transport system permease family.</text>
</comment>
<evidence type="ECO:0000313" key="10">
    <source>
        <dbReference type="Proteomes" id="UP000199208"/>
    </source>
</evidence>
<dbReference type="EMBL" id="FMWL01000001">
    <property type="protein sequence ID" value="SCZ76030.1"/>
    <property type="molecule type" value="Genomic_DNA"/>
</dbReference>
<sequence length="296" mass="32042">MNPQTVKSTTVDSYKRPSQIKEIWRRFSKSKGAVIGFVLFTIIAVSLLAADVIVPYEMATKQDFSQQLAAPSGEHWFGTDGYGRDAFARLLHGGRTSLSIALLATLSSAVLGSALGAISGYFGGKVDNFIMRSLDIFMSVPDILFTMAVVYALGANFINLLFALTLAYFTNYVRLVRSQVLNLSEQDYVEAARAGGSGSARIILSHILPNAVGVIIVNTTLNVAKIILYESTLSFLGLGMPPPQPEWGLMLSEAREFMRTAPWLMLFPAGAIVITAASINLMGDGLRDALDPHLKS</sequence>
<dbReference type="SUPFAM" id="SSF161098">
    <property type="entry name" value="MetI-like"/>
    <property type="match status" value="1"/>
</dbReference>
<gene>
    <name evidence="9" type="ORF">SAMN03080599_00033</name>
</gene>
<evidence type="ECO:0000256" key="2">
    <source>
        <dbReference type="ARBA" id="ARBA00022448"/>
    </source>
</evidence>
<evidence type="ECO:0000256" key="1">
    <source>
        <dbReference type="ARBA" id="ARBA00004651"/>
    </source>
</evidence>
<dbReference type="GO" id="GO:0005886">
    <property type="term" value="C:plasma membrane"/>
    <property type="evidence" value="ECO:0007669"/>
    <property type="project" value="UniProtKB-SubCell"/>
</dbReference>
<feature type="transmembrane region" description="Helical" evidence="7">
    <location>
        <begin position="98"/>
        <end position="123"/>
    </location>
</feature>
<name>A0A1G5RQB1_9FIRM</name>
<keyword evidence="10" id="KW-1185">Reference proteome</keyword>
<accession>A0A1G5RQB1</accession>
<keyword evidence="2 7" id="KW-0813">Transport</keyword>
<dbReference type="STRING" id="1120920.SAMN03080599_00033"/>
<evidence type="ECO:0000256" key="3">
    <source>
        <dbReference type="ARBA" id="ARBA00022475"/>
    </source>
</evidence>
<keyword evidence="6 7" id="KW-0472">Membrane</keyword>
<feature type="domain" description="ABC transmembrane type-1" evidence="8">
    <location>
        <begin position="94"/>
        <end position="283"/>
    </location>
</feature>
<protein>
    <submittedName>
        <fullName evidence="9">Peptide/nickel transport system permease protein</fullName>
    </submittedName>
</protein>
<comment type="subcellular location">
    <subcellularLocation>
        <location evidence="1 7">Cell membrane</location>
        <topology evidence="1 7">Multi-pass membrane protein</topology>
    </subcellularLocation>
</comment>
<evidence type="ECO:0000256" key="4">
    <source>
        <dbReference type="ARBA" id="ARBA00022692"/>
    </source>
</evidence>
<dbReference type="InterPro" id="IPR025966">
    <property type="entry name" value="OppC_N"/>
</dbReference>
<organism evidence="9 10">
    <name type="scientific">Acidaminobacter hydrogenoformans DSM 2784</name>
    <dbReference type="NCBI Taxonomy" id="1120920"/>
    <lineage>
        <taxon>Bacteria</taxon>
        <taxon>Bacillati</taxon>
        <taxon>Bacillota</taxon>
        <taxon>Clostridia</taxon>
        <taxon>Peptostreptococcales</taxon>
        <taxon>Acidaminobacteraceae</taxon>
        <taxon>Acidaminobacter</taxon>
    </lineage>
</organism>
<dbReference type="InterPro" id="IPR000515">
    <property type="entry name" value="MetI-like"/>
</dbReference>
<dbReference type="GO" id="GO:0055085">
    <property type="term" value="P:transmembrane transport"/>
    <property type="evidence" value="ECO:0007669"/>
    <property type="project" value="InterPro"/>
</dbReference>
<proteinExistence type="inferred from homology"/>
<evidence type="ECO:0000256" key="5">
    <source>
        <dbReference type="ARBA" id="ARBA00022989"/>
    </source>
</evidence>
<feature type="transmembrane region" description="Helical" evidence="7">
    <location>
        <begin position="33"/>
        <end position="54"/>
    </location>
</feature>
<dbReference type="Pfam" id="PF00528">
    <property type="entry name" value="BPD_transp_1"/>
    <property type="match status" value="1"/>
</dbReference>
<feature type="transmembrane region" description="Helical" evidence="7">
    <location>
        <begin position="143"/>
        <end position="169"/>
    </location>
</feature>
<reference evidence="9 10" key="1">
    <citation type="submission" date="2016-10" db="EMBL/GenBank/DDBJ databases">
        <authorList>
            <person name="de Groot N.N."/>
        </authorList>
    </citation>
    <scope>NUCLEOTIDE SEQUENCE [LARGE SCALE GENOMIC DNA]</scope>
    <source>
        <strain evidence="9 10">DSM 2784</strain>
    </source>
</reference>
<evidence type="ECO:0000256" key="7">
    <source>
        <dbReference type="RuleBase" id="RU363032"/>
    </source>
</evidence>
<evidence type="ECO:0000259" key="8">
    <source>
        <dbReference type="PROSITE" id="PS50928"/>
    </source>
</evidence>
<dbReference type="Pfam" id="PF12911">
    <property type="entry name" value="OppC_N"/>
    <property type="match status" value="1"/>
</dbReference>
<dbReference type="InterPro" id="IPR035906">
    <property type="entry name" value="MetI-like_sf"/>
</dbReference>
<keyword evidence="4 7" id="KW-0812">Transmembrane</keyword>
<dbReference type="InterPro" id="IPR050366">
    <property type="entry name" value="BP-dependent_transpt_permease"/>
</dbReference>
<dbReference type="AlphaFoldDB" id="A0A1G5RQB1"/>
<keyword evidence="5 7" id="KW-1133">Transmembrane helix</keyword>
<dbReference type="PROSITE" id="PS50928">
    <property type="entry name" value="ABC_TM1"/>
    <property type="match status" value="1"/>
</dbReference>
<dbReference type="CDD" id="cd06261">
    <property type="entry name" value="TM_PBP2"/>
    <property type="match status" value="1"/>
</dbReference>
<feature type="transmembrane region" description="Helical" evidence="7">
    <location>
        <begin position="263"/>
        <end position="283"/>
    </location>
</feature>
<dbReference type="PANTHER" id="PTHR43386">
    <property type="entry name" value="OLIGOPEPTIDE TRANSPORT SYSTEM PERMEASE PROTEIN APPC"/>
    <property type="match status" value="1"/>
</dbReference>
<evidence type="ECO:0000256" key="6">
    <source>
        <dbReference type="ARBA" id="ARBA00023136"/>
    </source>
</evidence>
<dbReference type="PANTHER" id="PTHR43386:SF1">
    <property type="entry name" value="D,D-DIPEPTIDE TRANSPORT SYSTEM PERMEASE PROTEIN DDPC-RELATED"/>
    <property type="match status" value="1"/>
</dbReference>